<comment type="similarity">
    <text evidence="1">Belongs to the amidinotransferase family.</text>
</comment>
<evidence type="ECO:0000256" key="2">
    <source>
        <dbReference type="ARBA" id="ARBA00022679"/>
    </source>
</evidence>
<keyword evidence="2 3" id="KW-0808">Transferase</keyword>
<dbReference type="OrthoDB" id="258252at2"/>
<dbReference type="PANTHER" id="PTHR10488">
    <property type="entry name" value="GLYCINE AMIDINOTRANSFERASE, MITOCHONDRIAL"/>
    <property type="match status" value="1"/>
</dbReference>
<accession>A0A7Z0WJN5</accession>
<dbReference type="RefSeq" id="WP_075135554.1">
    <property type="nucleotide sequence ID" value="NZ_MSIF01000014.1"/>
</dbReference>
<dbReference type="InterPro" id="IPR033195">
    <property type="entry name" value="AmidinoTrfase"/>
</dbReference>
<dbReference type="AlphaFoldDB" id="A0A7Z0WJN5"/>
<name>A0A7Z0WJN5_9PSEU</name>
<dbReference type="GO" id="GO:0015067">
    <property type="term" value="F:amidinotransferase activity"/>
    <property type="evidence" value="ECO:0007669"/>
    <property type="project" value="InterPro"/>
</dbReference>
<dbReference type="SUPFAM" id="SSF55909">
    <property type="entry name" value="Pentein"/>
    <property type="match status" value="1"/>
</dbReference>
<evidence type="ECO:0000313" key="4">
    <source>
        <dbReference type="Proteomes" id="UP000185696"/>
    </source>
</evidence>
<dbReference type="EMBL" id="MSIF01000014">
    <property type="protein sequence ID" value="OLF07714.1"/>
    <property type="molecule type" value="Genomic_DNA"/>
</dbReference>
<dbReference type="Gene3D" id="3.75.10.10">
    <property type="entry name" value="L-arginine/glycine Amidinotransferase, Chain A"/>
    <property type="match status" value="1"/>
</dbReference>
<evidence type="ECO:0000313" key="3">
    <source>
        <dbReference type="EMBL" id="OLF07714.1"/>
    </source>
</evidence>
<dbReference type="Proteomes" id="UP000185696">
    <property type="component" value="Unassembled WGS sequence"/>
</dbReference>
<proteinExistence type="inferred from homology"/>
<organism evidence="3 4">
    <name type="scientific">Actinophytocola xinjiangensis</name>
    <dbReference type="NCBI Taxonomy" id="485602"/>
    <lineage>
        <taxon>Bacteria</taxon>
        <taxon>Bacillati</taxon>
        <taxon>Actinomycetota</taxon>
        <taxon>Actinomycetes</taxon>
        <taxon>Pseudonocardiales</taxon>
        <taxon>Pseudonocardiaceae</taxon>
    </lineage>
</organism>
<keyword evidence="4" id="KW-1185">Reference proteome</keyword>
<reference evidence="3 4" key="1">
    <citation type="submission" date="2016-12" db="EMBL/GenBank/DDBJ databases">
        <title>The draft genome sequence of Actinophytocola xinjiangensis.</title>
        <authorList>
            <person name="Wang W."/>
            <person name="Yuan L."/>
        </authorList>
    </citation>
    <scope>NUCLEOTIDE SEQUENCE [LARGE SCALE GENOMIC DNA]</scope>
    <source>
        <strain evidence="3 4">CGMCC 4.4663</strain>
    </source>
</reference>
<sequence>MTVRVDREWDRLEEVVVGRVADFTITPALVKAAPTLDFLPAGVGDHWVGAEGRRWSQADPDTYERCRAQVDALAAFLADRGVAVHRPTELTDDEQAVLADLSSMSSQVFTRDPMIVIGDRVIEASLRMPHRFRERFGLRSLFADLAARGARHVVVPPGCPVPLNRVPTATGPYLEGGDVLLFGDDVLVGVGDGRYATDEAGVAWLRAELGDGYRVHPVRLHPRALHLDDGLAAVREGLAIVAPDQFPDGLPPLIADWTHIEVTLDDALNLLAANVLVLAPNEVIVDPRAPALADALRTHDVTVHTLDYDAVTPFGGGFRCSHHPIRRIPT</sequence>
<dbReference type="PANTHER" id="PTHR10488:SF1">
    <property type="entry name" value="GLYCINE AMIDINOTRANSFERASE, MITOCHONDRIAL"/>
    <property type="match status" value="1"/>
</dbReference>
<protein>
    <submittedName>
        <fullName evidence="3">Amidinotransferase</fullName>
    </submittedName>
</protein>
<gene>
    <name evidence="3" type="ORF">BLA60_25580</name>
</gene>
<comment type="caution">
    <text evidence="3">The sequence shown here is derived from an EMBL/GenBank/DDBJ whole genome shotgun (WGS) entry which is preliminary data.</text>
</comment>
<evidence type="ECO:0000256" key="1">
    <source>
        <dbReference type="ARBA" id="ARBA00006943"/>
    </source>
</evidence>